<organism evidence="1 2">
    <name type="scientific">Xylanimonas allomyrinae</name>
    <dbReference type="NCBI Taxonomy" id="2509459"/>
    <lineage>
        <taxon>Bacteria</taxon>
        <taxon>Bacillati</taxon>
        <taxon>Actinomycetota</taxon>
        <taxon>Actinomycetes</taxon>
        <taxon>Micrococcales</taxon>
        <taxon>Promicromonosporaceae</taxon>
        <taxon>Xylanimonas</taxon>
    </lineage>
</organism>
<dbReference type="SUPFAM" id="SSF52540">
    <property type="entry name" value="P-loop containing nucleoside triphosphate hydrolases"/>
    <property type="match status" value="1"/>
</dbReference>
<dbReference type="Gene3D" id="3.40.50.300">
    <property type="entry name" value="P-loop containing nucleotide triphosphate hydrolases"/>
    <property type="match status" value="1"/>
</dbReference>
<keyword evidence="2" id="KW-1185">Reference proteome</keyword>
<dbReference type="EMBL" id="CP035495">
    <property type="protein sequence ID" value="QAY64710.1"/>
    <property type="molecule type" value="Genomic_DNA"/>
</dbReference>
<dbReference type="OrthoDB" id="5019413at2"/>
<accession>A0A4P6EP69</accession>
<dbReference type="KEGG" id="xyl:ET495_02700"/>
<sequence length="166" mass="17718">MSGAGKTEALRGLAARGHAIRDLDYDGYSVLRRAPDAPVGWEQLWDLPKVEALIDAHTSGALFLAGTVRNQGVLRDRFDAVVLLTAPRDVLLARVAARSDNPYGKDAAGRAQIEHDIDAVEPLLRRGASHVVPTDRPVGEVVADVERIATCAGGTGRKDGPRPTQP</sequence>
<dbReference type="Proteomes" id="UP000291758">
    <property type="component" value="Chromosome"/>
</dbReference>
<evidence type="ECO:0008006" key="3">
    <source>
        <dbReference type="Google" id="ProtNLM"/>
    </source>
</evidence>
<dbReference type="InterPro" id="IPR027417">
    <property type="entry name" value="P-loop_NTPase"/>
</dbReference>
<name>A0A4P6EP69_9MICO</name>
<gene>
    <name evidence="1" type="ORF">ET495_02700</name>
</gene>
<protein>
    <recommendedName>
        <fullName evidence="3">ATP-binding protein</fullName>
    </recommendedName>
</protein>
<proteinExistence type="predicted"/>
<dbReference type="AlphaFoldDB" id="A0A4P6EP69"/>
<evidence type="ECO:0000313" key="1">
    <source>
        <dbReference type="EMBL" id="QAY64710.1"/>
    </source>
</evidence>
<evidence type="ECO:0000313" key="2">
    <source>
        <dbReference type="Proteomes" id="UP000291758"/>
    </source>
</evidence>
<reference evidence="1 2" key="1">
    <citation type="submission" date="2019-01" db="EMBL/GenBank/DDBJ databases">
        <title>Genome sequencing of strain 2JSPR-7.</title>
        <authorList>
            <person name="Heo J."/>
            <person name="Kim S.-J."/>
            <person name="Kim J.-S."/>
            <person name="Hong S.-B."/>
            <person name="Kwon S.-W."/>
        </authorList>
    </citation>
    <scope>NUCLEOTIDE SEQUENCE [LARGE SCALE GENOMIC DNA]</scope>
    <source>
        <strain evidence="1 2">2JSPR-7</strain>
    </source>
</reference>
<dbReference type="Pfam" id="PF13238">
    <property type="entry name" value="AAA_18"/>
    <property type="match status" value="1"/>
</dbReference>